<protein>
    <submittedName>
        <fullName evidence="2">Uncharacterized protein</fullName>
    </submittedName>
</protein>
<name>A0ABQ7UVA1_SOLTU</name>
<sequence>MTRRSVALYCSNAVMGFAGSVFLECSLLPQILAYRVPGAAMYPLSETLLLPLKKNYAILALIRDSRYSSDDEDEKRKMRRVLMRMLKMKRTIQGGGMVPEQLRARGVGVGG</sequence>
<comment type="caution">
    <text evidence="2">The sequence shown here is derived from an EMBL/GenBank/DDBJ whole genome shotgun (WGS) entry which is preliminary data.</text>
</comment>
<keyword evidence="3" id="KW-1185">Reference proteome</keyword>
<reference evidence="2 3" key="1">
    <citation type="journal article" date="2021" name="bioRxiv">
        <title>Chromosome-scale and haplotype-resolved genome assembly of a tetraploid potato cultivar.</title>
        <authorList>
            <person name="Sun H."/>
            <person name="Jiao W.-B."/>
            <person name="Krause K."/>
            <person name="Campoy J.A."/>
            <person name="Goel M."/>
            <person name="Folz-Donahue K."/>
            <person name="Kukat C."/>
            <person name="Huettel B."/>
            <person name="Schneeberger K."/>
        </authorList>
    </citation>
    <scope>NUCLEOTIDE SEQUENCE [LARGE SCALE GENOMIC DNA]</scope>
    <source>
        <strain evidence="2">SolTubOtavaFocal</strain>
        <tissue evidence="2">Leaves</tissue>
    </source>
</reference>
<evidence type="ECO:0000313" key="2">
    <source>
        <dbReference type="EMBL" id="KAH0755774.1"/>
    </source>
</evidence>
<dbReference type="EMBL" id="JAIVGD010000018">
    <property type="protein sequence ID" value="KAH0755774.1"/>
    <property type="molecule type" value="Genomic_DNA"/>
</dbReference>
<keyword evidence="1" id="KW-0472">Membrane</keyword>
<keyword evidence="1" id="KW-1133">Transmembrane helix</keyword>
<organism evidence="2 3">
    <name type="scientific">Solanum tuberosum</name>
    <name type="common">Potato</name>
    <dbReference type="NCBI Taxonomy" id="4113"/>
    <lineage>
        <taxon>Eukaryota</taxon>
        <taxon>Viridiplantae</taxon>
        <taxon>Streptophyta</taxon>
        <taxon>Embryophyta</taxon>
        <taxon>Tracheophyta</taxon>
        <taxon>Spermatophyta</taxon>
        <taxon>Magnoliopsida</taxon>
        <taxon>eudicotyledons</taxon>
        <taxon>Gunneridae</taxon>
        <taxon>Pentapetalae</taxon>
        <taxon>asterids</taxon>
        <taxon>lamiids</taxon>
        <taxon>Solanales</taxon>
        <taxon>Solanaceae</taxon>
        <taxon>Solanoideae</taxon>
        <taxon>Solaneae</taxon>
        <taxon>Solanum</taxon>
    </lineage>
</organism>
<dbReference type="Proteomes" id="UP000826656">
    <property type="component" value="Unassembled WGS sequence"/>
</dbReference>
<feature type="transmembrane region" description="Helical" evidence="1">
    <location>
        <begin position="6"/>
        <end position="25"/>
    </location>
</feature>
<evidence type="ECO:0000313" key="3">
    <source>
        <dbReference type="Proteomes" id="UP000826656"/>
    </source>
</evidence>
<evidence type="ECO:0000256" key="1">
    <source>
        <dbReference type="SAM" id="Phobius"/>
    </source>
</evidence>
<keyword evidence="1" id="KW-0812">Transmembrane</keyword>
<accession>A0ABQ7UVA1</accession>
<proteinExistence type="predicted"/>
<gene>
    <name evidence="2" type="ORF">KY290_026044</name>
</gene>